<evidence type="ECO:0000256" key="1">
    <source>
        <dbReference type="ARBA" id="ARBA00004141"/>
    </source>
</evidence>
<dbReference type="SUPFAM" id="SSF103473">
    <property type="entry name" value="MFS general substrate transporter"/>
    <property type="match status" value="1"/>
</dbReference>
<evidence type="ECO:0000256" key="5">
    <source>
        <dbReference type="SAM" id="Phobius"/>
    </source>
</evidence>
<dbReference type="PANTHER" id="PTHR23508">
    <property type="entry name" value="CARBOXYLIC ACID TRANSPORTER PROTEIN HOMOLOG"/>
    <property type="match status" value="1"/>
</dbReference>
<name>A0A644X565_9ZZZZ</name>
<evidence type="ECO:0000256" key="3">
    <source>
        <dbReference type="ARBA" id="ARBA00022989"/>
    </source>
</evidence>
<keyword evidence="4 5" id="KW-0472">Membrane</keyword>
<gene>
    <name evidence="7" type="ORF">SDC9_57653</name>
</gene>
<evidence type="ECO:0000259" key="6">
    <source>
        <dbReference type="PROSITE" id="PS50850"/>
    </source>
</evidence>
<dbReference type="Gene3D" id="1.20.1250.20">
    <property type="entry name" value="MFS general substrate transporter like domains"/>
    <property type="match status" value="1"/>
</dbReference>
<dbReference type="InterPro" id="IPR036259">
    <property type="entry name" value="MFS_trans_sf"/>
</dbReference>
<dbReference type="EMBL" id="VSSQ01001814">
    <property type="protein sequence ID" value="MPM11310.1"/>
    <property type="molecule type" value="Genomic_DNA"/>
</dbReference>
<reference evidence="7" key="1">
    <citation type="submission" date="2019-08" db="EMBL/GenBank/DDBJ databases">
        <authorList>
            <person name="Kucharzyk K."/>
            <person name="Murdoch R.W."/>
            <person name="Higgins S."/>
            <person name="Loffler F."/>
        </authorList>
    </citation>
    <scope>NUCLEOTIDE SEQUENCE</scope>
</reference>
<protein>
    <recommendedName>
        <fullName evidence="6">Major facilitator superfamily (MFS) profile domain-containing protein</fullName>
    </recommendedName>
</protein>
<evidence type="ECO:0000313" key="7">
    <source>
        <dbReference type="EMBL" id="MPM11310.1"/>
    </source>
</evidence>
<feature type="transmembrane region" description="Helical" evidence="5">
    <location>
        <begin position="93"/>
        <end position="114"/>
    </location>
</feature>
<feature type="transmembrane region" description="Helical" evidence="5">
    <location>
        <begin position="61"/>
        <end position="81"/>
    </location>
</feature>
<keyword evidence="2 5" id="KW-0812">Transmembrane</keyword>
<dbReference type="GO" id="GO:0046943">
    <property type="term" value="F:carboxylic acid transmembrane transporter activity"/>
    <property type="evidence" value="ECO:0007669"/>
    <property type="project" value="TreeGrafter"/>
</dbReference>
<proteinExistence type="predicted"/>
<dbReference type="InterPro" id="IPR020846">
    <property type="entry name" value="MFS_dom"/>
</dbReference>
<dbReference type="GO" id="GO:0005886">
    <property type="term" value="C:plasma membrane"/>
    <property type="evidence" value="ECO:0007669"/>
    <property type="project" value="TreeGrafter"/>
</dbReference>
<sequence length="154" mass="15825">MSIQLSIPALIDQRRMGGFQWRVLSLCFLIALFDGFDTQAMAFTGPAILSAFKLKAGDLAPILTAGIVGMTVGAMLLGLVGDRIGRRPAAMSGVFVFGAGAIIGSAIGGGFLAWGGPSGFFLILAVPLGAALLAVLSIRMQGSRSVQHVSPPAH</sequence>
<feature type="domain" description="Major facilitator superfamily (MFS) profile" evidence="6">
    <location>
        <begin position="23"/>
        <end position="154"/>
    </location>
</feature>
<keyword evidence="3 5" id="KW-1133">Transmembrane helix</keyword>
<accession>A0A644X565</accession>
<feature type="transmembrane region" description="Helical" evidence="5">
    <location>
        <begin position="120"/>
        <end position="138"/>
    </location>
</feature>
<comment type="caution">
    <text evidence="7">The sequence shown here is derived from an EMBL/GenBank/DDBJ whole genome shotgun (WGS) entry which is preliminary data.</text>
</comment>
<evidence type="ECO:0000256" key="4">
    <source>
        <dbReference type="ARBA" id="ARBA00023136"/>
    </source>
</evidence>
<evidence type="ECO:0000256" key="2">
    <source>
        <dbReference type="ARBA" id="ARBA00022692"/>
    </source>
</evidence>
<dbReference type="PANTHER" id="PTHR23508:SF10">
    <property type="entry name" value="CARBOXYLIC ACID TRANSPORTER PROTEIN HOMOLOG"/>
    <property type="match status" value="1"/>
</dbReference>
<organism evidence="7">
    <name type="scientific">bioreactor metagenome</name>
    <dbReference type="NCBI Taxonomy" id="1076179"/>
    <lineage>
        <taxon>unclassified sequences</taxon>
        <taxon>metagenomes</taxon>
        <taxon>ecological metagenomes</taxon>
    </lineage>
</organism>
<dbReference type="PROSITE" id="PS50850">
    <property type="entry name" value="MFS"/>
    <property type="match status" value="1"/>
</dbReference>
<comment type="subcellular location">
    <subcellularLocation>
        <location evidence="1">Membrane</location>
        <topology evidence="1">Multi-pass membrane protein</topology>
    </subcellularLocation>
</comment>
<dbReference type="AlphaFoldDB" id="A0A644X565"/>